<gene>
    <name evidence="1" type="ORF">KOW79_007905</name>
</gene>
<sequence length="114" mass="13253">MQDDDVDEKQADEDEREVDEELLQVAFGLRVHLHDGRPAYGRAGDVLNSLHRELQRITDERTGGEEIAQGTEPRYRQLLALTPVFHRSRKTREDDRAILSRCERRLKAQSDDKI</sequence>
<protein>
    <submittedName>
        <fullName evidence="1">Uncharacterized protein</fullName>
    </submittedName>
</protein>
<dbReference type="AlphaFoldDB" id="A0A9D3NSV3"/>
<name>A0A9D3NSV3_9TELE</name>
<dbReference type="Proteomes" id="UP000824219">
    <property type="component" value="Linkage Group LG09"/>
</dbReference>
<proteinExistence type="predicted"/>
<dbReference type="EMBL" id="JAHKSW010000009">
    <property type="protein sequence ID" value="KAG7327961.1"/>
    <property type="molecule type" value="Genomic_DNA"/>
</dbReference>
<evidence type="ECO:0000313" key="1">
    <source>
        <dbReference type="EMBL" id="KAG7327961.1"/>
    </source>
</evidence>
<evidence type="ECO:0000313" key="2">
    <source>
        <dbReference type="Proteomes" id="UP000824219"/>
    </source>
</evidence>
<accession>A0A9D3NSV3</accession>
<organism evidence="1 2">
    <name type="scientific">Hemibagrus wyckioides</name>
    <dbReference type="NCBI Taxonomy" id="337641"/>
    <lineage>
        <taxon>Eukaryota</taxon>
        <taxon>Metazoa</taxon>
        <taxon>Chordata</taxon>
        <taxon>Craniata</taxon>
        <taxon>Vertebrata</taxon>
        <taxon>Euteleostomi</taxon>
        <taxon>Actinopterygii</taxon>
        <taxon>Neopterygii</taxon>
        <taxon>Teleostei</taxon>
        <taxon>Ostariophysi</taxon>
        <taxon>Siluriformes</taxon>
        <taxon>Bagridae</taxon>
        <taxon>Hemibagrus</taxon>
    </lineage>
</organism>
<keyword evidence="2" id="KW-1185">Reference proteome</keyword>
<reference evidence="1 2" key="1">
    <citation type="submission" date="2021-06" db="EMBL/GenBank/DDBJ databases">
        <title>Chromosome-level genome assembly of the red-tail catfish (Hemibagrus wyckioides).</title>
        <authorList>
            <person name="Shao F."/>
        </authorList>
    </citation>
    <scope>NUCLEOTIDE SEQUENCE [LARGE SCALE GENOMIC DNA]</scope>
    <source>
        <strain evidence="1">EC202008001</strain>
        <tissue evidence="1">Blood</tissue>
    </source>
</reference>
<comment type="caution">
    <text evidence="1">The sequence shown here is derived from an EMBL/GenBank/DDBJ whole genome shotgun (WGS) entry which is preliminary data.</text>
</comment>